<evidence type="ECO:0000313" key="3">
    <source>
        <dbReference type="EMBL" id="SDK02676.1"/>
    </source>
</evidence>
<evidence type="ECO:0000256" key="1">
    <source>
        <dbReference type="SAM" id="MobiDB-lite"/>
    </source>
</evidence>
<keyword evidence="2" id="KW-1133">Transmembrane helix</keyword>
<name>A0A1G8YIV0_9PSED</name>
<accession>A0A1G8YIV0</accession>
<reference evidence="3 4" key="1">
    <citation type="submission" date="2016-10" db="EMBL/GenBank/DDBJ databases">
        <authorList>
            <person name="de Groot N.N."/>
        </authorList>
    </citation>
    <scope>NUCLEOTIDE SEQUENCE [LARGE SCALE GENOMIC DNA]</scope>
    <source>
        <strain evidence="3 4">JCM 21544</strain>
    </source>
</reference>
<gene>
    <name evidence="3" type="ORF">SAMN05216186_10416</name>
</gene>
<keyword evidence="4" id="KW-1185">Reference proteome</keyword>
<keyword evidence="2" id="KW-0472">Membrane</keyword>
<feature type="transmembrane region" description="Helical" evidence="2">
    <location>
        <begin position="192"/>
        <end position="212"/>
    </location>
</feature>
<evidence type="ECO:0000313" key="4">
    <source>
        <dbReference type="Proteomes" id="UP000198706"/>
    </source>
</evidence>
<feature type="region of interest" description="Disordered" evidence="1">
    <location>
        <begin position="34"/>
        <end position="82"/>
    </location>
</feature>
<proteinExistence type="predicted"/>
<feature type="transmembrane region" description="Helical" evidence="2">
    <location>
        <begin position="290"/>
        <end position="309"/>
    </location>
</feature>
<sequence length="641" mass="68893">MCQTHKARPIHSVIPPSMNIIHPLTTASASILRPEASAESATHVHQGRLGDEQVEVGTSRQTPDPVAGTPPSHSGPPPSHRAIDVAPASQHEIEAMNLGQTASPSASKGIKDRFLFLFKKTDLAAAVGQFNNREYLANERQLAHLPAFKQSVQALHDACQHPDIPASMRKEMSTVTQGLMHKIDRIAQDRSMGYRTAATMLFSLANVGLALLPTLTAHKNKDNQYFALLVAGYTKTLCMLTGIALSRTADHRSHGLHIQERHVPYLPPNLPYAVSAFNEKAKAFEEHNPILFHSMAATFTASVFVMSSAPHLVTKPLAAIGEKIKNLFQKPAEQPQEQARITAELSVDINDLLDAVNTQHSAFRQRRNQFEGAGKELNDSLNLQLSEIDSATEQLAKTASGILDPSQEGTSQPHVKNDDLAQKMAFVGIAGALCLSSAATYYDEPAGLVDLGMDAGLTVFELAKTARNPNENTQQAASKFASYSGLSPLLLPFGILNKVTHFTDNTAGLVAGTVFLTACNLTLPRPGGEALASAVVKLINALKGTPNEPEDLEQGVVDSGRFTEITDDPLAQASPTHNDAAQEAEAFFDAQPTFEPEGDEEWSSSAGDLSDRSEDFETAPPSPAQEQENSAPSRNQGGRPA</sequence>
<dbReference type="STRING" id="137658.SAMN05216186_10416"/>
<organism evidence="3 4">
    <name type="scientific">Pseudomonas indica</name>
    <dbReference type="NCBI Taxonomy" id="137658"/>
    <lineage>
        <taxon>Bacteria</taxon>
        <taxon>Pseudomonadati</taxon>
        <taxon>Pseudomonadota</taxon>
        <taxon>Gammaproteobacteria</taxon>
        <taxon>Pseudomonadales</taxon>
        <taxon>Pseudomonadaceae</taxon>
        <taxon>Pseudomonas</taxon>
    </lineage>
</organism>
<protein>
    <submittedName>
        <fullName evidence="3">Uncharacterized protein</fullName>
    </submittedName>
</protein>
<evidence type="ECO:0000256" key="2">
    <source>
        <dbReference type="SAM" id="Phobius"/>
    </source>
</evidence>
<feature type="region of interest" description="Disordered" evidence="1">
    <location>
        <begin position="585"/>
        <end position="641"/>
    </location>
</feature>
<dbReference type="Proteomes" id="UP000198706">
    <property type="component" value="Unassembled WGS sequence"/>
</dbReference>
<dbReference type="EMBL" id="FNFD01000004">
    <property type="protein sequence ID" value="SDK02676.1"/>
    <property type="molecule type" value="Genomic_DNA"/>
</dbReference>
<feature type="compositionally biased region" description="Polar residues" evidence="1">
    <location>
        <begin position="624"/>
        <end position="641"/>
    </location>
</feature>
<feature type="transmembrane region" description="Helical" evidence="2">
    <location>
        <begin position="224"/>
        <end position="245"/>
    </location>
</feature>
<dbReference type="AlphaFoldDB" id="A0A1G8YIV0"/>
<keyword evidence="2" id="KW-0812">Transmembrane</keyword>